<protein>
    <submittedName>
        <fullName evidence="1">Uncharacterized protein</fullName>
    </submittedName>
</protein>
<dbReference type="GeneID" id="20812763"/>
<evidence type="ECO:0000313" key="1">
    <source>
        <dbReference type="EMBL" id="ETV74634.1"/>
    </source>
</evidence>
<organism evidence="1">
    <name type="scientific">Aphanomyces astaci</name>
    <name type="common">Crayfish plague agent</name>
    <dbReference type="NCBI Taxonomy" id="112090"/>
    <lineage>
        <taxon>Eukaryota</taxon>
        <taxon>Sar</taxon>
        <taxon>Stramenopiles</taxon>
        <taxon>Oomycota</taxon>
        <taxon>Saprolegniomycetes</taxon>
        <taxon>Saprolegniales</taxon>
        <taxon>Verrucalvaceae</taxon>
        <taxon>Aphanomyces</taxon>
    </lineage>
</organism>
<accession>W4G6H0</accession>
<proteinExistence type="predicted"/>
<gene>
    <name evidence="1" type="ORF">H257_10767</name>
</gene>
<sequence>MATPTKAGKSAKWTDELDAEFVVLYAEAAAKSKYVASGGKQLKSKGWLRSPHAPWRGRLSCDVLFVEVVFDLFASIAPLVDLHILWVILHVSFLHAPFQVPGEKGLFQVNLSGKSRALSCELHARLNVDRFGLIGGCLAELESFEPVATWNMVGLDEESRQITRRRLGQRIPFSTESRPEAAIHQVVCQRRDAQS</sequence>
<dbReference type="VEuPathDB" id="FungiDB:H257_10767"/>
<dbReference type="AlphaFoldDB" id="W4G6H0"/>
<name>W4G6H0_APHAT</name>
<dbReference type="EMBL" id="KI913143">
    <property type="protein sequence ID" value="ETV74634.1"/>
    <property type="molecule type" value="Genomic_DNA"/>
</dbReference>
<reference evidence="1" key="1">
    <citation type="submission" date="2013-12" db="EMBL/GenBank/DDBJ databases">
        <title>The Genome Sequence of Aphanomyces astaci APO3.</title>
        <authorList>
            <consortium name="The Broad Institute Genomics Platform"/>
            <person name="Russ C."/>
            <person name="Tyler B."/>
            <person name="van West P."/>
            <person name="Dieguez-Uribeondo J."/>
            <person name="Young S.K."/>
            <person name="Zeng Q."/>
            <person name="Gargeya S."/>
            <person name="Fitzgerald M."/>
            <person name="Abouelleil A."/>
            <person name="Alvarado L."/>
            <person name="Chapman S.B."/>
            <person name="Gainer-Dewar J."/>
            <person name="Goldberg J."/>
            <person name="Griggs A."/>
            <person name="Gujja S."/>
            <person name="Hansen M."/>
            <person name="Howarth C."/>
            <person name="Imamovic A."/>
            <person name="Ireland A."/>
            <person name="Larimer J."/>
            <person name="McCowan C."/>
            <person name="Murphy C."/>
            <person name="Pearson M."/>
            <person name="Poon T.W."/>
            <person name="Priest M."/>
            <person name="Roberts A."/>
            <person name="Saif S."/>
            <person name="Shea T."/>
            <person name="Sykes S."/>
            <person name="Wortman J."/>
            <person name="Nusbaum C."/>
            <person name="Birren B."/>
        </authorList>
    </citation>
    <scope>NUCLEOTIDE SEQUENCE [LARGE SCALE GENOMIC DNA]</scope>
    <source>
        <strain evidence="1">APO3</strain>
    </source>
</reference>
<dbReference type="RefSeq" id="XP_009835721.1">
    <property type="nucleotide sequence ID" value="XM_009837419.1"/>
</dbReference>